<dbReference type="RefSeq" id="WP_230275299.1">
    <property type="nucleotide sequence ID" value="NZ_JAJKFW010000025.1"/>
</dbReference>
<dbReference type="CDD" id="cd04701">
    <property type="entry name" value="Asparaginase_2"/>
    <property type="match status" value="1"/>
</dbReference>
<dbReference type="InterPro" id="IPR027843">
    <property type="entry name" value="DUF4440"/>
</dbReference>
<feature type="domain" description="DUF4440" evidence="2">
    <location>
        <begin position="357"/>
        <end position="464"/>
    </location>
</feature>
<evidence type="ECO:0000313" key="4">
    <source>
        <dbReference type="Proteomes" id="UP001430306"/>
    </source>
</evidence>
<dbReference type="Pfam" id="PF14534">
    <property type="entry name" value="DUF4440"/>
    <property type="match status" value="1"/>
</dbReference>
<evidence type="ECO:0000256" key="1">
    <source>
        <dbReference type="SAM" id="SignalP"/>
    </source>
</evidence>
<proteinExistence type="predicted"/>
<organism evidence="3 4">
    <name type="scientific">Rhodopirellula halodulae</name>
    <dbReference type="NCBI Taxonomy" id="2894198"/>
    <lineage>
        <taxon>Bacteria</taxon>
        <taxon>Pseudomonadati</taxon>
        <taxon>Planctomycetota</taxon>
        <taxon>Planctomycetia</taxon>
        <taxon>Pirellulales</taxon>
        <taxon>Pirellulaceae</taxon>
        <taxon>Rhodopirellula</taxon>
    </lineage>
</organism>
<evidence type="ECO:0000259" key="2">
    <source>
        <dbReference type="Pfam" id="PF14534"/>
    </source>
</evidence>
<dbReference type="PANTHER" id="PTHR10188:SF6">
    <property type="entry name" value="N(4)-(BETA-N-ACETYLGLUCOSAMINYL)-L-ASPARAGINASE"/>
    <property type="match status" value="1"/>
</dbReference>
<evidence type="ECO:0000313" key="3">
    <source>
        <dbReference type="EMBL" id="MCC9644172.1"/>
    </source>
</evidence>
<dbReference type="InterPro" id="IPR029055">
    <property type="entry name" value="Ntn_hydrolases_N"/>
</dbReference>
<dbReference type="Pfam" id="PF01112">
    <property type="entry name" value="Asparaginase_2"/>
    <property type="match status" value="1"/>
</dbReference>
<dbReference type="Gene3D" id="3.10.450.50">
    <property type="match status" value="1"/>
</dbReference>
<keyword evidence="4" id="KW-1185">Reference proteome</keyword>
<dbReference type="InterPro" id="IPR000246">
    <property type="entry name" value="Peptidase_T2"/>
</dbReference>
<sequence length="478" mass="51324">MKIRVLYFLLAVAPAFQAPLLRGEETNMQPTWAIAIHGGAGSSPEQLGEESSRLRSAGLTKALQAGRDQLAQGATAIDTVESVIRILEDDPVFNAGRGAVLTEDGKAELDASIMDGNTLGCGAVAGVTKTKNPISLARLVMTQTKHVLLVGPGADEFSEDQQVPQVDPSYFLTDQSHNRVADLVSHAAPLRNLSQEDEAHLGTVGCVVLDSHGNLAAGTSTGGTTNKLPGRVGDSPIVGAGTYAANGLCAVSGTGVGEEYIRNAVAYDIAAQMKYADRNLESAVTDVMFQKLDSEIGGVIAVSQTGEIVLQHNTPGMSCGAADSTGRFEIHLQLENGGAPNEQDATESAQHLDEAEIQTLLQQQANDWNAGDIESFMTVYWKSDQLTFSSSGDITRGYEATLKRYQSRYPTAEAMGTLTFEDFEFFRLGEDAMQVLGVWKLERQEPLGGRFTLVLRRLPEGWRIVHDHTSSFPDPEKQ</sequence>
<dbReference type="SUPFAM" id="SSF56235">
    <property type="entry name" value="N-terminal nucleophile aminohydrolases (Ntn hydrolases)"/>
    <property type="match status" value="1"/>
</dbReference>
<feature type="chain" id="PRO_5046230333" evidence="1">
    <location>
        <begin position="18"/>
        <end position="478"/>
    </location>
</feature>
<dbReference type="PANTHER" id="PTHR10188">
    <property type="entry name" value="L-ASPARAGINASE"/>
    <property type="match status" value="1"/>
</dbReference>
<dbReference type="Proteomes" id="UP001430306">
    <property type="component" value="Unassembled WGS sequence"/>
</dbReference>
<dbReference type="SUPFAM" id="SSF54427">
    <property type="entry name" value="NTF2-like"/>
    <property type="match status" value="1"/>
</dbReference>
<gene>
    <name evidence="3" type="ORF">LOC71_17965</name>
</gene>
<accession>A0ABS8NKT1</accession>
<reference evidence="3" key="1">
    <citation type="submission" date="2021-11" db="EMBL/GenBank/DDBJ databases">
        <title>Genome sequence.</title>
        <authorList>
            <person name="Sun Q."/>
        </authorList>
    </citation>
    <scope>NUCLEOTIDE SEQUENCE</scope>
    <source>
        <strain evidence="3">JC740</strain>
    </source>
</reference>
<dbReference type="InterPro" id="IPR032710">
    <property type="entry name" value="NTF2-like_dom_sf"/>
</dbReference>
<comment type="caution">
    <text evidence="3">The sequence shown here is derived from an EMBL/GenBank/DDBJ whole genome shotgun (WGS) entry which is preliminary data.</text>
</comment>
<dbReference type="EMBL" id="JAJKFW010000025">
    <property type="protein sequence ID" value="MCC9644172.1"/>
    <property type="molecule type" value="Genomic_DNA"/>
</dbReference>
<protein>
    <submittedName>
        <fullName evidence="3">Isoaspartyl peptidase/L-asparaginase</fullName>
    </submittedName>
</protein>
<name>A0ABS8NKT1_9BACT</name>
<dbReference type="Gene3D" id="3.60.20.30">
    <property type="entry name" value="(Glycosyl)asparaginase"/>
    <property type="match status" value="1"/>
</dbReference>
<keyword evidence="1" id="KW-0732">Signal</keyword>
<feature type="signal peptide" evidence="1">
    <location>
        <begin position="1"/>
        <end position="17"/>
    </location>
</feature>